<dbReference type="EMBL" id="GBXM01070177">
    <property type="protein sequence ID" value="JAH38400.1"/>
    <property type="molecule type" value="Transcribed_RNA"/>
</dbReference>
<protein>
    <submittedName>
        <fullName evidence="1">Uncharacterized protein</fullName>
    </submittedName>
</protein>
<sequence length="76" mass="8886">MTANNQNVNINPSCRFWFCLVFMSDLPTIQQDFSSFPSVWLNQVIFSAFFFRDIMHVTLQRRDSVGEQLLLNGSKH</sequence>
<reference evidence="1" key="2">
    <citation type="journal article" date="2015" name="Fish Shellfish Immunol.">
        <title>Early steps in the European eel (Anguilla anguilla)-Vibrio vulnificus interaction in the gills: Role of the RtxA13 toxin.</title>
        <authorList>
            <person name="Callol A."/>
            <person name="Pajuelo D."/>
            <person name="Ebbesson L."/>
            <person name="Teles M."/>
            <person name="MacKenzie S."/>
            <person name="Amaro C."/>
        </authorList>
    </citation>
    <scope>NUCLEOTIDE SEQUENCE</scope>
</reference>
<accession>A0A0E9SCI8</accession>
<proteinExistence type="predicted"/>
<evidence type="ECO:0000313" key="1">
    <source>
        <dbReference type="EMBL" id="JAH38400.1"/>
    </source>
</evidence>
<dbReference type="AlphaFoldDB" id="A0A0E9SCI8"/>
<organism evidence="1">
    <name type="scientific">Anguilla anguilla</name>
    <name type="common">European freshwater eel</name>
    <name type="synonym">Muraena anguilla</name>
    <dbReference type="NCBI Taxonomy" id="7936"/>
    <lineage>
        <taxon>Eukaryota</taxon>
        <taxon>Metazoa</taxon>
        <taxon>Chordata</taxon>
        <taxon>Craniata</taxon>
        <taxon>Vertebrata</taxon>
        <taxon>Euteleostomi</taxon>
        <taxon>Actinopterygii</taxon>
        <taxon>Neopterygii</taxon>
        <taxon>Teleostei</taxon>
        <taxon>Anguilliformes</taxon>
        <taxon>Anguillidae</taxon>
        <taxon>Anguilla</taxon>
    </lineage>
</organism>
<reference evidence="1" key="1">
    <citation type="submission" date="2014-11" db="EMBL/GenBank/DDBJ databases">
        <authorList>
            <person name="Amaro Gonzalez C."/>
        </authorList>
    </citation>
    <scope>NUCLEOTIDE SEQUENCE</scope>
</reference>
<name>A0A0E9SCI8_ANGAN</name>